<dbReference type="InterPro" id="IPR037147">
    <property type="entry name" value="Ribosomal_bL28_sf"/>
</dbReference>
<comment type="similarity">
    <text evidence="1">Belongs to the bacterial ribosomal protein bL28 family.</text>
</comment>
<dbReference type="HAMAP" id="MF_00373">
    <property type="entry name" value="Ribosomal_bL28"/>
    <property type="match status" value="1"/>
</dbReference>
<comment type="caution">
    <text evidence="7">The sequence shown here is derived from an EMBL/GenBank/DDBJ whole genome shotgun (WGS) entry which is preliminary data.</text>
</comment>
<dbReference type="InterPro" id="IPR034704">
    <property type="entry name" value="Ribosomal_bL28/bL31-like_sf"/>
</dbReference>
<feature type="compositionally biased region" description="Low complexity" evidence="6">
    <location>
        <begin position="166"/>
        <end position="175"/>
    </location>
</feature>
<gene>
    <name evidence="7" type="ORF">FN846DRAFT_976739</name>
</gene>
<proteinExistence type="inferred from homology"/>
<accession>A0A5J5EFM8</accession>
<evidence type="ECO:0000256" key="5">
    <source>
        <dbReference type="ARBA" id="ARBA00037226"/>
    </source>
</evidence>
<evidence type="ECO:0000256" key="3">
    <source>
        <dbReference type="ARBA" id="ARBA00023274"/>
    </source>
</evidence>
<evidence type="ECO:0000256" key="4">
    <source>
        <dbReference type="ARBA" id="ARBA00035269"/>
    </source>
</evidence>
<evidence type="ECO:0000256" key="1">
    <source>
        <dbReference type="ARBA" id="ARBA00008760"/>
    </source>
</evidence>
<keyword evidence="3" id="KW-0687">Ribonucleoprotein</keyword>
<dbReference type="PANTHER" id="PTHR13528:SF2">
    <property type="entry name" value="LARGE RIBOSOMAL SUBUNIT PROTEIN BL28M"/>
    <property type="match status" value="1"/>
</dbReference>
<comment type="function">
    <text evidence="5">Component of the mitochondrial ribosome (mitoribosome), a dedicated translation machinery responsible for the synthesis of mitochondrial genome-encoded proteins, including at least some of the essential transmembrane subunits of the mitochondrial respiratory chain. The mitoribosomes are attached to the mitochondrial inner membrane and translation products are cotranslationally integrated into the membrane.</text>
</comment>
<dbReference type="PANTHER" id="PTHR13528">
    <property type="entry name" value="39S RIBOSOMAL PROTEIN L28, MITOCHONDRIAL"/>
    <property type="match status" value="1"/>
</dbReference>
<evidence type="ECO:0000313" key="8">
    <source>
        <dbReference type="Proteomes" id="UP000326924"/>
    </source>
</evidence>
<dbReference type="SUPFAM" id="SSF143800">
    <property type="entry name" value="L28p-like"/>
    <property type="match status" value="1"/>
</dbReference>
<dbReference type="EMBL" id="VXIS01000387">
    <property type="protein sequence ID" value="KAA8893943.1"/>
    <property type="molecule type" value="Genomic_DNA"/>
</dbReference>
<keyword evidence="2" id="KW-0689">Ribosomal protein</keyword>
<dbReference type="InterPro" id="IPR026569">
    <property type="entry name" value="Ribosomal_bL28"/>
</dbReference>
<keyword evidence="8" id="KW-1185">Reference proteome</keyword>
<dbReference type="FunFam" id="2.30.170.40:FF:000003">
    <property type="entry name" value="54S ribosomal protein L24"/>
    <property type="match status" value="1"/>
</dbReference>
<evidence type="ECO:0000256" key="6">
    <source>
        <dbReference type="SAM" id="MobiDB-lite"/>
    </source>
</evidence>
<name>A0A5J5EFM8_9PEZI</name>
<dbReference type="InParanoid" id="A0A5J5EFM8"/>
<protein>
    <recommendedName>
        <fullName evidence="4">Large ribosomal subunit protein bL28m</fullName>
    </recommendedName>
</protein>
<evidence type="ECO:0000313" key="7">
    <source>
        <dbReference type="EMBL" id="KAA8893943.1"/>
    </source>
</evidence>
<reference evidence="7 8" key="1">
    <citation type="submission" date="2019-09" db="EMBL/GenBank/DDBJ databases">
        <title>Draft genome of the ectomycorrhizal ascomycete Sphaerosporella brunnea.</title>
        <authorList>
            <consortium name="DOE Joint Genome Institute"/>
            <person name="Benucci G.M."/>
            <person name="Marozzi G."/>
            <person name="Antonielli L."/>
            <person name="Sanchez S."/>
            <person name="Marco P."/>
            <person name="Wang X."/>
            <person name="Falini L.B."/>
            <person name="Barry K."/>
            <person name="Haridas S."/>
            <person name="Lipzen A."/>
            <person name="Labutti K."/>
            <person name="Grigoriev I.V."/>
            <person name="Murat C."/>
            <person name="Martin F."/>
            <person name="Albertini E."/>
            <person name="Donnini D."/>
            <person name="Bonito G."/>
        </authorList>
    </citation>
    <scope>NUCLEOTIDE SEQUENCE [LARGE SCALE GENOMIC DNA]</scope>
    <source>
        <strain evidence="7 8">Sb_GMNB300</strain>
    </source>
</reference>
<dbReference type="Pfam" id="PF00830">
    <property type="entry name" value="Ribosomal_L28"/>
    <property type="match status" value="1"/>
</dbReference>
<dbReference type="Proteomes" id="UP000326924">
    <property type="component" value="Unassembled WGS sequence"/>
</dbReference>
<dbReference type="GO" id="GO:0005762">
    <property type="term" value="C:mitochondrial large ribosomal subunit"/>
    <property type="evidence" value="ECO:0007669"/>
    <property type="project" value="TreeGrafter"/>
</dbReference>
<evidence type="ECO:0000256" key="2">
    <source>
        <dbReference type="ARBA" id="ARBA00022980"/>
    </source>
</evidence>
<feature type="region of interest" description="Disordered" evidence="6">
    <location>
        <begin position="166"/>
        <end position="185"/>
    </location>
</feature>
<dbReference type="GO" id="GO:0003735">
    <property type="term" value="F:structural constituent of ribosome"/>
    <property type="evidence" value="ECO:0007669"/>
    <property type="project" value="InterPro"/>
</dbReference>
<dbReference type="Gene3D" id="2.30.170.40">
    <property type="entry name" value="Ribosomal protein L28/L24"/>
    <property type="match status" value="1"/>
</dbReference>
<dbReference type="OrthoDB" id="361870at2759"/>
<sequence length="185" mass="20853">MATPSATTLQMFSRVFTRAFHASSVTSASRARLKGLLEDVPPYPFQIKHTFKQSWFGLYGGKHIQFGNNVGRESNFKTRRRWLPNIRHKSLWSQALGKAVELDVTANVLRTIDKVGGLDKYLLGAKSARLKELGPMGWALRWKIMNTPWYKKQMQTEMEALGLTETTKPTTEETPVAASVVNSNP</sequence>
<organism evidence="7 8">
    <name type="scientific">Sphaerosporella brunnea</name>
    <dbReference type="NCBI Taxonomy" id="1250544"/>
    <lineage>
        <taxon>Eukaryota</taxon>
        <taxon>Fungi</taxon>
        <taxon>Dikarya</taxon>
        <taxon>Ascomycota</taxon>
        <taxon>Pezizomycotina</taxon>
        <taxon>Pezizomycetes</taxon>
        <taxon>Pezizales</taxon>
        <taxon>Pyronemataceae</taxon>
        <taxon>Sphaerosporella</taxon>
    </lineage>
</organism>
<dbReference type="AlphaFoldDB" id="A0A5J5EFM8"/>